<evidence type="ECO:0000256" key="3">
    <source>
        <dbReference type="ARBA" id="ARBA00022723"/>
    </source>
</evidence>
<comment type="cofactor">
    <cofactor evidence="1">
        <name>[4Fe-4S] cluster</name>
        <dbReference type="ChEBI" id="CHEBI:49883"/>
    </cofactor>
</comment>
<evidence type="ECO:0000259" key="7">
    <source>
        <dbReference type="Pfam" id="PF04055"/>
    </source>
</evidence>
<dbReference type="InterPro" id="IPR023867">
    <property type="entry name" value="Sulphatase_maturase_rSAM"/>
</dbReference>
<accession>K9W670</accession>
<dbReference type="EMBL" id="CP003620">
    <property type="protein sequence ID" value="AFZ15247.1"/>
    <property type="molecule type" value="Genomic_DNA"/>
</dbReference>
<dbReference type="GO" id="GO:0051536">
    <property type="term" value="F:iron-sulfur cluster binding"/>
    <property type="evidence" value="ECO:0007669"/>
    <property type="project" value="UniProtKB-KW"/>
</dbReference>
<evidence type="ECO:0000313" key="8">
    <source>
        <dbReference type="EMBL" id="AFZ15247.1"/>
    </source>
</evidence>
<keyword evidence="4" id="KW-0408">Iron</keyword>
<dbReference type="RefSeq" id="WP_015205338.1">
    <property type="nucleotide sequence ID" value="NC_019753.1"/>
</dbReference>
<organism evidence="8 9">
    <name type="scientific">Crinalium epipsammum PCC 9333</name>
    <dbReference type="NCBI Taxonomy" id="1173022"/>
    <lineage>
        <taxon>Bacteria</taxon>
        <taxon>Bacillati</taxon>
        <taxon>Cyanobacteriota</taxon>
        <taxon>Cyanophyceae</taxon>
        <taxon>Gomontiellales</taxon>
        <taxon>Gomontiellaceae</taxon>
        <taxon>Crinalium</taxon>
    </lineage>
</organism>
<evidence type="ECO:0000256" key="1">
    <source>
        <dbReference type="ARBA" id="ARBA00001966"/>
    </source>
</evidence>
<evidence type="ECO:0000256" key="5">
    <source>
        <dbReference type="ARBA" id="ARBA00023014"/>
    </source>
</evidence>
<comment type="similarity">
    <text evidence="6">Belongs to the radical SAM superfamily. Anaerobic sulfatase-maturating enzyme family.</text>
</comment>
<dbReference type="GO" id="GO:0046872">
    <property type="term" value="F:metal ion binding"/>
    <property type="evidence" value="ECO:0007669"/>
    <property type="project" value="UniProtKB-KW"/>
</dbReference>
<dbReference type="GO" id="GO:0016491">
    <property type="term" value="F:oxidoreductase activity"/>
    <property type="evidence" value="ECO:0007669"/>
    <property type="project" value="InterPro"/>
</dbReference>
<dbReference type="PANTHER" id="PTHR43273">
    <property type="entry name" value="ANAEROBIC SULFATASE-MATURATING ENZYME HOMOLOG ASLB-RELATED"/>
    <property type="match status" value="1"/>
</dbReference>
<keyword evidence="3" id="KW-0479">Metal-binding</keyword>
<name>K9W670_9CYAN</name>
<dbReference type="InterPro" id="IPR023885">
    <property type="entry name" value="4Fe4S-binding_SPASM_dom"/>
</dbReference>
<dbReference type="Gene3D" id="3.20.20.70">
    <property type="entry name" value="Aldolase class I"/>
    <property type="match status" value="1"/>
</dbReference>
<dbReference type="SFLD" id="SFLDG01067">
    <property type="entry name" value="SPASM/twitch_domain_containing"/>
    <property type="match status" value="1"/>
</dbReference>
<dbReference type="CDD" id="cd01335">
    <property type="entry name" value="Radical_SAM"/>
    <property type="match status" value="1"/>
</dbReference>
<evidence type="ECO:0000256" key="2">
    <source>
        <dbReference type="ARBA" id="ARBA00022691"/>
    </source>
</evidence>
<keyword evidence="5" id="KW-0411">Iron-sulfur</keyword>
<dbReference type="STRING" id="1173022.Cri9333_4465"/>
<sequence length="459" mass="51819">MDIKLSYYHVATEPFFDELEKRIKRVIFATRTANVRIIDEFSWNLLESGQFEQLPEDFLIDLANIQLIVSSDEDELKSILAQNDTVAKNDTDLYLVVQPTAYCQLGCHYCGQEHKSKMMSETDQQRFLERTRSKLESGKFSSLSIAWFGAEPLVGLPVIKSLSPQLQALAASFDCSYDAKIVTNGLALTEHVATELIKDFGVSFIEVTLDGVAEYHNARRMQKSGLPTFDKIFTNVTNLARREDLQVQLNIRCNVDYQNYESVSLLLEQLAAEGIQDKIGFYVAPIHSWGNDAHTRSLSKEEFGEWEIAWFGEMVELGFRPILIPDRTPIVCMALMPNSELVDAYGNIFNCSEVSYVPTYGTPNEYAIDHLSGKEMPGKRDRLGNFNQQVRQGEFPCSTCPMLPVCGGGCPKSWLEGIAPCPSAKYNIEDRLLLSYALSRIEQTKETQRAEEENLSVAY</sequence>
<dbReference type="PATRIC" id="fig|1173022.3.peg.4825"/>
<dbReference type="eggNOG" id="COG0641">
    <property type="taxonomic scope" value="Bacteria"/>
</dbReference>
<dbReference type="UniPathway" id="UPA00782"/>
<gene>
    <name evidence="8" type="ORF">Cri9333_4465</name>
</gene>
<dbReference type="AlphaFoldDB" id="K9W670"/>
<dbReference type="PANTHER" id="PTHR43273:SF3">
    <property type="entry name" value="ANAEROBIC SULFATASE-MATURATING ENZYME HOMOLOG ASLB-RELATED"/>
    <property type="match status" value="1"/>
</dbReference>
<dbReference type="InterPro" id="IPR058240">
    <property type="entry name" value="rSAM_sf"/>
</dbReference>
<feature type="domain" description="Radical SAM core" evidence="7">
    <location>
        <begin position="98"/>
        <end position="239"/>
    </location>
</feature>
<evidence type="ECO:0000313" key="9">
    <source>
        <dbReference type="Proteomes" id="UP000010472"/>
    </source>
</evidence>
<dbReference type="Proteomes" id="UP000010472">
    <property type="component" value="Chromosome"/>
</dbReference>
<dbReference type="InterPro" id="IPR007197">
    <property type="entry name" value="rSAM"/>
</dbReference>
<evidence type="ECO:0000256" key="4">
    <source>
        <dbReference type="ARBA" id="ARBA00023004"/>
    </source>
</evidence>
<dbReference type="SFLD" id="SFLDS00029">
    <property type="entry name" value="Radical_SAM"/>
    <property type="match status" value="1"/>
</dbReference>
<keyword evidence="2" id="KW-0949">S-adenosyl-L-methionine</keyword>
<dbReference type="KEGG" id="cep:Cri9333_4465"/>
<keyword evidence="9" id="KW-1185">Reference proteome</keyword>
<dbReference type="InterPro" id="IPR013785">
    <property type="entry name" value="Aldolase_TIM"/>
</dbReference>
<dbReference type="NCBIfam" id="TIGR04085">
    <property type="entry name" value="rSAM_more_4Fe4S"/>
    <property type="match status" value="1"/>
</dbReference>
<proteinExistence type="inferred from homology"/>
<dbReference type="Pfam" id="PF04055">
    <property type="entry name" value="Radical_SAM"/>
    <property type="match status" value="1"/>
</dbReference>
<evidence type="ECO:0000256" key="6">
    <source>
        <dbReference type="ARBA" id="ARBA00023601"/>
    </source>
</evidence>
<protein>
    <submittedName>
        <fullName evidence="8">Radical SAM domain protein</fullName>
    </submittedName>
</protein>
<dbReference type="HOGENOM" id="CLU_009273_3_1_3"/>
<dbReference type="SUPFAM" id="SSF102114">
    <property type="entry name" value="Radical SAM enzymes"/>
    <property type="match status" value="1"/>
</dbReference>
<reference evidence="8 9" key="1">
    <citation type="submission" date="2012-06" db="EMBL/GenBank/DDBJ databases">
        <title>Finished chromosome of genome of Crinalium epipsammum PCC 9333.</title>
        <authorList>
            <consortium name="US DOE Joint Genome Institute"/>
            <person name="Gugger M."/>
            <person name="Coursin T."/>
            <person name="Rippka R."/>
            <person name="Tandeau De Marsac N."/>
            <person name="Huntemann M."/>
            <person name="Wei C.-L."/>
            <person name="Han J."/>
            <person name="Detter J.C."/>
            <person name="Han C."/>
            <person name="Tapia R."/>
            <person name="Davenport K."/>
            <person name="Daligault H."/>
            <person name="Erkkila T."/>
            <person name="Gu W."/>
            <person name="Munk A.C.C."/>
            <person name="Teshima H."/>
            <person name="Xu Y."/>
            <person name="Chain P."/>
            <person name="Chen A."/>
            <person name="Krypides N."/>
            <person name="Mavromatis K."/>
            <person name="Markowitz V."/>
            <person name="Szeto E."/>
            <person name="Ivanova N."/>
            <person name="Mikhailova N."/>
            <person name="Ovchinnikova G."/>
            <person name="Pagani I."/>
            <person name="Pati A."/>
            <person name="Goodwin L."/>
            <person name="Peters L."/>
            <person name="Pitluck S."/>
            <person name="Woyke T."/>
            <person name="Kerfeld C."/>
        </authorList>
    </citation>
    <scope>NUCLEOTIDE SEQUENCE [LARGE SCALE GENOMIC DNA]</scope>
    <source>
        <strain evidence="8 9">PCC 9333</strain>
    </source>
</reference>